<keyword evidence="4 7" id="KW-1133">Transmembrane helix</keyword>
<keyword evidence="8" id="KW-0732">Signal</keyword>
<feature type="transmembrane region" description="Helical" evidence="7">
    <location>
        <begin position="255"/>
        <end position="275"/>
    </location>
</feature>
<evidence type="ECO:0000256" key="6">
    <source>
        <dbReference type="SAM" id="MobiDB-lite"/>
    </source>
</evidence>
<evidence type="ECO:0000256" key="7">
    <source>
        <dbReference type="SAM" id="Phobius"/>
    </source>
</evidence>
<feature type="region of interest" description="Disordered" evidence="6">
    <location>
        <begin position="299"/>
        <end position="352"/>
    </location>
</feature>
<dbReference type="InterPro" id="IPR022791">
    <property type="entry name" value="L-PG_synthase/AglD"/>
</dbReference>
<name>A0A1I1RC24_9ACTN</name>
<proteinExistence type="predicted"/>
<feature type="transmembrane region" description="Helical" evidence="7">
    <location>
        <begin position="281"/>
        <end position="298"/>
    </location>
</feature>
<evidence type="ECO:0000313" key="10">
    <source>
        <dbReference type="Proteomes" id="UP000199207"/>
    </source>
</evidence>
<evidence type="ECO:0008006" key="11">
    <source>
        <dbReference type="Google" id="ProtNLM"/>
    </source>
</evidence>
<dbReference type="Pfam" id="PF03706">
    <property type="entry name" value="LPG_synthase_TM"/>
    <property type="match status" value="1"/>
</dbReference>
<keyword evidence="2" id="KW-1003">Cell membrane</keyword>
<evidence type="ECO:0000256" key="2">
    <source>
        <dbReference type="ARBA" id="ARBA00022475"/>
    </source>
</evidence>
<evidence type="ECO:0000256" key="8">
    <source>
        <dbReference type="SAM" id="SignalP"/>
    </source>
</evidence>
<accession>A0A1I1RC24</accession>
<feature type="transmembrane region" description="Helical" evidence="7">
    <location>
        <begin position="224"/>
        <end position="243"/>
    </location>
</feature>
<evidence type="ECO:0000256" key="5">
    <source>
        <dbReference type="ARBA" id="ARBA00023136"/>
    </source>
</evidence>
<feature type="transmembrane region" description="Helical" evidence="7">
    <location>
        <begin position="121"/>
        <end position="140"/>
    </location>
</feature>
<dbReference type="EMBL" id="FOLM01000013">
    <property type="protein sequence ID" value="SFD31792.1"/>
    <property type="molecule type" value="Genomic_DNA"/>
</dbReference>
<feature type="chain" id="PRO_5011732961" description="Lysylphosphatidylglycerol synthase TM region" evidence="8">
    <location>
        <begin position="26"/>
        <end position="352"/>
    </location>
</feature>
<evidence type="ECO:0000313" key="9">
    <source>
        <dbReference type="EMBL" id="SFD31792.1"/>
    </source>
</evidence>
<organism evidence="9 10">
    <name type="scientific">Streptomyces aidingensis</name>
    <dbReference type="NCBI Taxonomy" id="910347"/>
    <lineage>
        <taxon>Bacteria</taxon>
        <taxon>Bacillati</taxon>
        <taxon>Actinomycetota</taxon>
        <taxon>Actinomycetes</taxon>
        <taxon>Kitasatosporales</taxon>
        <taxon>Streptomycetaceae</taxon>
        <taxon>Streptomyces</taxon>
    </lineage>
</organism>
<reference evidence="9 10" key="1">
    <citation type="submission" date="2016-10" db="EMBL/GenBank/DDBJ databases">
        <authorList>
            <person name="de Groot N.N."/>
        </authorList>
    </citation>
    <scope>NUCLEOTIDE SEQUENCE [LARGE SCALE GENOMIC DNA]</scope>
    <source>
        <strain evidence="9 10">CGMCC 4.5739</strain>
    </source>
</reference>
<evidence type="ECO:0000256" key="3">
    <source>
        <dbReference type="ARBA" id="ARBA00022692"/>
    </source>
</evidence>
<evidence type="ECO:0000256" key="4">
    <source>
        <dbReference type="ARBA" id="ARBA00022989"/>
    </source>
</evidence>
<feature type="signal peptide" evidence="8">
    <location>
        <begin position="1"/>
        <end position="25"/>
    </location>
</feature>
<keyword evidence="3 7" id="KW-0812">Transmembrane</keyword>
<dbReference type="STRING" id="910347.SAMN05421773_11318"/>
<gene>
    <name evidence="9" type="ORF">SAMN05421773_11318</name>
</gene>
<sequence length="352" mass="36052">MKRRVLRAALTTAYCLAAAAGIAWALRGADWETTGELVTPGALPLLLLAAAVNVAGIGLGMVAWRGLLTGLAGPVPARPASRLYFISFLGKYVPGRVWTLLAQIRLAESVGVRPAHMTATFGLSLAVVTVTGLVTGALIAPSLGVGAAWLALPAVVLAAGLIRPAWVAAPMVWASRLVRRELTLPADADRRLRSAMAVQLLCWGVSGLHLWLLAILLGADPLPALPAAVGGFALAMVVGSYAVVVPDGAGVREVLLALVLAPVLPPTAVGVAVVASRLLCLLTEVVTALVVCFGSLSLSRSRTRPSPSTSTSTSTRNEESHAVITAADTGTDTDARAGTRAGSGAAEADVHR</sequence>
<keyword evidence="10" id="KW-1185">Reference proteome</keyword>
<feature type="transmembrane region" description="Helical" evidence="7">
    <location>
        <begin position="146"/>
        <end position="174"/>
    </location>
</feature>
<evidence type="ECO:0000256" key="1">
    <source>
        <dbReference type="ARBA" id="ARBA00004651"/>
    </source>
</evidence>
<feature type="transmembrane region" description="Helical" evidence="7">
    <location>
        <begin position="195"/>
        <end position="218"/>
    </location>
</feature>
<dbReference type="Proteomes" id="UP000199207">
    <property type="component" value="Unassembled WGS sequence"/>
</dbReference>
<dbReference type="OrthoDB" id="6057470at2"/>
<comment type="subcellular location">
    <subcellularLocation>
        <location evidence="1">Cell membrane</location>
        <topology evidence="1">Multi-pass membrane protein</topology>
    </subcellularLocation>
</comment>
<dbReference type="RefSeq" id="WP_093840493.1">
    <property type="nucleotide sequence ID" value="NZ_FOLM01000013.1"/>
</dbReference>
<protein>
    <recommendedName>
        <fullName evidence="11">Lysylphosphatidylglycerol synthase TM region</fullName>
    </recommendedName>
</protein>
<feature type="compositionally biased region" description="Low complexity" evidence="6">
    <location>
        <begin position="299"/>
        <end position="315"/>
    </location>
</feature>
<feature type="transmembrane region" description="Helical" evidence="7">
    <location>
        <begin position="41"/>
        <end position="64"/>
    </location>
</feature>
<dbReference type="AlphaFoldDB" id="A0A1I1RC24"/>
<feature type="compositionally biased region" description="Low complexity" evidence="6">
    <location>
        <begin position="325"/>
        <end position="352"/>
    </location>
</feature>
<dbReference type="GO" id="GO:0005886">
    <property type="term" value="C:plasma membrane"/>
    <property type="evidence" value="ECO:0007669"/>
    <property type="project" value="UniProtKB-SubCell"/>
</dbReference>
<keyword evidence="5 7" id="KW-0472">Membrane</keyword>